<evidence type="ECO:0000313" key="2">
    <source>
        <dbReference type="EMBL" id="MDU0112053.1"/>
    </source>
</evidence>
<evidence type="ECO:0000256" key="1">
    <source>
        <dbReference type="SAM" id="SignalP"/>
    </source>
</evidence>
<accession>A0ABU3QXA8</accession>
<dbReference type="InterPro" id="IPR026387">
    <property type="entry name" value="OMP_w_GlyGly"/>
</dbReference>
<name>A0ABU3QXA8_9GAMM</name>
<protein>
    <submittedName>
        <fullName evidence="2">TIGR04219 family outer membrane beta-barrel protein</fullName>
    </submittedName>
</protein>
<dbReference type="Proteomes" id="UP001257914">
    <property type="component" value="Unassembled WGS sequence"/>
</dbReference>
<feature type="signal peptide" evidence="1">
    <location>
        <begin position="1"/>
        <end position="22"/>
    </location>
</feature>
<dbReference type="RefSeq" id="WP_315945897.1">
    <property type="nucleotide sequence ID" value="NZ_JAWCUA010000003.1"/>
</dbReference>
<dbReference type="NCBIfam" id="TIGR04219">
    <property type="entry name" value="OMP_w_GlyGly"/>
    <property type="match status" value="1"/>
</dbReference>
<reference evidence="2 3" key="1">
    <citation type="submission" date="2023-10" db="EMBL/GenBank/DDBJ databases">
        <title>Psychrosphaera aquimaarina strain SW33 isolated from seawater.</title>
        <authorList>
            <person name="Bayburt H."/>
            <person name="Kim J.M."/>
            <person name="Choi B.J."/>
            <person name="Jeon C.O."/>
        </authorList>
    </citation>
    <scope>NUCLEOTIDE SEQUENCE [LARGE SCALE GENOMIC DNA]</scope>
    <source>
        <strain evidence="2 3">KCTC 52743</strain>
    </source>
</reference>
<gene>
    <name evidence="2" type="ORF">RT723_03340</name>
</gene>
<organism evidence="2 3">
    <name type="scientific">Psychrosphaera aquimarina</name>
    <dbReference type="NCBI Taxonomy" id="2044854"/>
    <lineage>
        <taxon>Bacteria</taxon>
        <taxon>Pseudomonadati</taxon>
        <taxon>Pseudomonadota</taxon>
        <taxon>Gammaproteobacteria</taxon>
        <taxon>Alteromonadales</taxon>
        <taxon>Pseudoalteromonadaceae</taxon>
        <taxon>Psychrosphaera</taxon>
    </lineage>
</organism>
<keyword evidence="1" id="KW-0732">Signal</keyword>
<keyword evidence="3" id="KW-1185">Reference proteome</keyword>
<feature type="chain" id="PRO_5046746692" evidence="1">
    <location>
        <begin position="23"/>
        <end position="251"/>
    </location>
</feature>
<evidence type="ECO:0000313" key="3">
    <source>
        <dbReference type="Proteomes" id="UP001257914"/>
    </source>
</evidence>
<dbReference type="EMBL" id="JAWCUA010000003">
    <property type="protein sequence ID" value="MDU0112053.1"/>
    <property type="molecule type" value="Genomic_DNA"/>
</dbReference>
<proteinExistence type="predicted"/>
<sequence>MRHKISCLYILLVCLSSFPATADNLLQLSAGISFWNSTPDGSFGETADSVLTLDKKSAVQSSYYLTIEHPFPLAPNIKLSKTATSNNSSSTLDKTFVSNGSIFRVASALDVTADYDQLDVITYFEIFDNRTLELDLGITFRQHSIHTQVTNQNDKSESVSNKVSDLEVLAYAAGKVNLPLLSISAFIETSVVNKNSYDLQAGVSYEFDATKLAKTYLQVGVRTQTFEFTNLDGLYTQLDWQELFVGVEVRF</sequence>
<comment type="caution">
    <text evidence="2">The sequence shown here is derived from an EMBL/GenBank/DDBJ whole genome shotgun (WGS) entry which is preliminary data.</text>
</comment>